<dbReference type="PANTHER" id="PTHR30050">
    <property type="entry name" value="CHROMOSOMAL REPLICATION INITIATOR PROTEIN DNAA"/>
    <property type="match status" value="1"/>
</dbReference>
<feature type="region of interest" description="Disordered" evidence="11">
    <location>
        <begin position="94"/>
        <end position="123"/>
    </location>
</feature>
<keyword evidence="7 9" id="KW-0238">DNA-binding</keyword>
<dbReference type="GO" id="GO:0003688">
    <property type="term" value="F:DNA replication origin binding"/>
    <property type="evidence" value="ECO:0007669"/>
    <property type="project" value="UniProtKB-UniRule"/>
</dbReference>
<organism evidence="14 15">
    <name type="scientific">Akkermansia glycaniphila</name>
    <dbReference type="NCBI Taxonomy" id="1679444"/>
    <lineage>
        <taxon>Bacteria</taxon>
        <taxon>Pseudomonadati</taxon>
        <taxon>Verrucomicrobiota</taxon>
        <taxon>Verrucomicrobiia</taxon>
        <taxon>Verrucomicrobiales</taxon>
        <taxon>Akkermansiaceae</taxon>
        <taxon>Akkermansia</taxon>
    </lineage>
</organism>
<dbReference type="InterPro" id="IPR013317">
    <property type="entry name" value="DnaA_dom"/>
</dbReference>
<dbReference type="Gene3D" id="3.30.300.180">
    <property type="match status" value="1"/>
</dbReference>
<dbReference type="CDD" id="cd00009">
    <property type="entry name" value="AAA"/>
    <property type="match status" value="1"/>
</dbReference>
<dbReference type="GO" id="GO:0005524">
    <property type="term" value="F:ATP binding"/>
    <property type="evidence" value="ECO:0007669"/>
    <property type="project" value="UniProtKB-UniRule"/>
</dbReference>
<dbReference type="Pfam" id="PF00308">
    <property type="entry name" value="Bac_DnaA"/>
    <property type="match status" value="1"/>
</dbReference>
<dbReference type="HAMAP" id="MF_00377">
    <property type="entry name" value="DnaA_bact"/>
    <property type="match status" value="1"/>
</dbReference>
<keyword evidence="6" id="KW-0446">Lipid-binding</keyword>
<dbReference type="GO" id="GO:0008289">
    <property type="term" value="F:lipid binding"/>
    <property type="evidence" value="ECO:0007669"/>
    <property type="project" value="UniProtKB-KW"/>
</dbReference>
<accession>A0A1H6K190</accession>
<dbReference type="KEGG" id="agl:PYTT_0001"/>
<feature type="domain" description="Chromosomal replication initiator DnaA C-terminal" evidence="13">
    <location>
        <begin position="373"/>
        <end position="442"/>
    </location>
</feature>
<keyword evidence="2" id="KW-0963">Cytoplasm</keyword>
<evidence type="ECO:0000313" key="15">
    <source>
        <dbReference type="Proteomes" id="UP000176204"/>
    </source>
</evidence>
<dbReference type="InterPro" id="IPR024633">
    <property type="entry name" value="DnaA_N_dom"/>
</dbReference>
<dbReference type="InterPro" id="IPR013159">
    <property type="entry name" value="DnaA_C"/>
</dbReference>
<dbReference type="OrthoDB" id="9807019at2"/>
<evidence type="ECO:0000256" key="9">
    <source>
        <dbReference type="RuleBase" id="RU000577"/>
    </source>
</evidence>
<name>A0A1H6K190_9BACT</name>
<dbReference type="Gene3D" id="3.40.50.300">
    <property type="entry name" value="P-loop containing nucleotide triphosphate hydrolases"/>
    <property type="match status" value="1"/>
</dbReference>
<keyword evidence="3 9" id="KW-0235">DNA replication</keyword>
<evidence type="ECO:0000256" key="5">
    <source>
        <dbReference type="ARBA" id="ARBA00022840"/>
    </source>
</evidence>
<comment type="function">
    <text evidence="9">Plays an essential role in the initiation and regulation of chromosomal replication. ATP-DnaA binds to the origin of replication (oriC) to initiate formation of the DNA replication initiation complex once per cell cycle. Binds the DnaA box (a 9 base pair repeat at the origin) and separates the double-stranded (ds)DNA. Forms a right-handed helical filament on oriC DNA; dsDNA binds to the exterior of the filament while single-stranded (ss)DNA is stabiized in the filament's interior. The ATP-DnaA-oriC complex binds and stabilizes one strand of the AT-rich DNA unwinding element (DUE), permitting loading of DNA polymerase. After initiation quickly degrades to an ADP-DnaA complex that is not apt for DNA replication. Binds acidic phospholipids.</text>
</comment>
<evidence type="ECO:0000259" key="12">
    <source>
        <dbReference type="SMART" id="SM00382"/>
    </source>
</evidence>
<comment type="similarity">
    <text evidence="1 10">Belongs to the DnaA family.</text>
</comment>
<evidence type="ECO:0000256" key="3">
    <source>
        <dbReference type="ARBA" id="ARBA00022705"/>
    </source>
</evidence>
<keyword evidence="4 9" id="KW-0547">Nucleotide-binding</keyword>
<dbReference type="PRINTS" id="PR00051">
    <property type="entry name" value="DNAA"/>
</dbReference>
<dbReference type="Gene3D" id="1.10.1750.10">
    <property type="match status" value="1"/>
</dbReference>
<dbReference type="SUPFAM" id="SSF48295">
    <property type="entry name" value="TrpR-like"/>
    <property type="match status" value="1"/>
</dbReference>
<dbReference type="Gene3D" id="1.10.8.60">
    <property type="match status" value="1"/>
</dbReference>
<evidence type="ECO:0000256" key="10">
    <source>
        <dbReference type="RuleBase" id="RU004227"/>
    </source>
</evidence>
<evidence type="ECO:0000256" key="11">
    <source>
        <dbReference type="SAM" id="MobiDB-lite"/>
    </source>
</evidence>
<dbReference type="InterPro" id="IPR010921">
    <property type="entry name" value="Trp_repressor/repl_initiator"/>
</dbReference>
<dbReference type="CDD" id="cd06571">
    <property type="entry name" value="Bac_DnaA_C"/>
    <property type="match status" value="1"/>
</dbReference>
<dbReference type="EMBL" id="LT629973">
    <property type="protein sequence ID" value="SEH68929.1"/>
    <property type="molecule type" value="Genomic_DNA"/>
</dbReference>
<evidence type="ECO:0000313" key="14">
    <source>
        <dbReference type="EMBL" id="SEH68929.1"/>
    </source>
</evidence>
<dbReference type="NCBIfam" id="TIGR00362">
    <property type="entry name" value="DnaA"/>
    <property type="match status" value="1"/>
</dbReference>
<evidence type="ECO:0000256" key="2">
    <source>
        <dbReference type="ARBA" id="ARBA00022490"/>
    </source>
</evidence>
<sequence>MQHSAHTPVQSLSDLWTRMLDGLRERINAYGFESFVSKLTLQNDTGTHLVIAYPADMCIDWVEINYADQIRDLAAQLLDGSRQLTFERVYDGTQPAPAVEQSTEEAPPAARKAGKPRRSTQTVNSQLNENYRFDNYIVGPNSEFAHAAAMAVAQSPKSIYNPLFIHGDSGLGKTHLMQAIGNAIKERDENCSVLYISSEEFTNDYIAAMTKKGDHLSNFRKKYRKVDVLLIDDVQFLGGKEKTQDEFFHTFNTLFDSQKRIVLSADCPAHEITKLEPRLVSRFESGLTVSIAPPSLETRIAILRHKQMQWKVTIPDDVIEFLAKSITRNVRRLEGALTRISIFSSFSERTPTVADVKEQLKDILREETSTQVSIDEIQRRVSEQFDIRLSDMSSRRRTANIAHPRQIAMYLSRQLTGSSLQDIGEAFGGRDHGTVIHAAKTIERKMKTDPQVRSVVEKMTSMFT</sequence>
<dbReference type="InterPro" id="IPR003593">
    <property type="entry name" value="AAA+_ATPase"/>
</dbReference>
<dbReference type="PANTHER" id="PTHR30050:SF2">
    <property type="entry name" value="CHROMOSOMAL REPLICATION INITIATOR PROTEIN DNAA"/>
    <property type="match status" value="1"/>
</dbReference>
<gene>
    <name evidence="14" type="ORF">PYTT_0001</name>
</gene>
<dbReference type="STRING" id="1679444.PYTT_0001"/>
<dbReference type="InterPro" id="IPR001957">
    <property type="entry name" value="Chromosome_initiator_DnaA"/>
</dbReference>
<keyword evidence="15" id="KW-1185">Reference proteome</keyword>
<keyword evidence="5 9" id="KW-0067">ATP-binding</keyword>
<dbReference type="GO" id="GO:0006275">
    <property type="term" value="P:regulation of DNA replication"/>
    <property type="evidence" value="ECO:0007669"/>
    <property type="project" value="UniProtKB-UniRule"/>
</dbReference>
<evidence type="ECO:0000256" key="7">
    <source>
        <dbReference type="ARBA" id="ARBA00023125"/>
    </source>
</evidence>
<feature type="domain" description="AAA+ ATPase" evidence="12">
    <location>
        <begin position="159"/>
        <end position="284"/>
    </location>
</feature>
<dbReference type="FunFam" id="3.40.50.300:FF:000668">
    <property type="entry name" value="Chromosomal replication initiator protein DnaA"/>
    <property type="match status" value="1"/>
</dbReference>
<dbReference type="SUPFAM" id="SSF52540">
    <property type="entry name" value="P-loop containing nucleoside triphosphate hydrolases"/>
    <property type="match status" value="1"/>
</dbReference>
<dbReference type="InterPro" id="IPR027417">
    <property type="entry name" value="P-loop_NTPase"/>
</dbReference>
<dbReference type="Proteomes" id="UP000176204">
    <property type="component" value="Chromosome I"/>
</dbReference>
<dbReference type="GO" id="GO:0006270">
    <property type="term" value="P:DNA replication initiation"/>
    <property type="evidence" value="ECO:0007669"/>
    <property type="project" value="UniProtKB-UniRule"/>
</dbReference>
<evidence type="ECO:0000256" key="4">
    <source>
        <dbReference type="ARBA" id="ARBA00022741"/>
    </source>
</evidence>
<reference evidence="15" key="1">
    <citation type="submission" date="2016-09" db="EMBL/GenBank/DDBJ databases">
        <authorList>
            <person name="Koehorst J."/>
        </authorList>
    </citation>
    <scope>NUCLEOTIDE SEQUENCE [LARGE SCALE GENOMIC DNA]</scope>
</reference>
<dbReference type="AlphaFoldDB" id="A0A1H6K190"/>
<evidence type="ECO:0000256" key="1">
    <source>
        <dbReference type="ARBA" id="ARBA00006583"/>
    </source>
</evidence>
<evidence type="ECO:0000256" key="6">
    <source>
        <dbReference type="ARBA" id="ARBA00023121"/>
    </source>
</evidence>
<dbReference type="GO" id="GO:0005886">
    <property type="term" value="C:plasma membrane"/>
    <property type="evidence" value="ECO:0007669"/>
    <property type="project" value="TreeGrafter"/>
</dbReference>
<protein>
    <recommendedName>
        <fullName evidence="8 9">Chromosomal replication initiator protein DnaA</fullName>
    </recommendedName>
</protein>
<dbReference type="RefSeq" id="WP_067774882.1">
    <property type="nucleotide sequence ID" value="NZ_JACVVN010000012.1"/>
</dbReference>
<evidence type="ECO:0000256" key="8">
    <source>
        <dbReference type="NCBIfam" id="TIGR00362"/>
    </source>
</evidence>
<dbReference type="SMART" id="SM00760">
    <property type="entry name" value="Bac_DnaA_C"/>
    <property type="match status" value="1"/>
</dbReference>
<dbReference type="InterPro" id="IPR020591">
    <property type="entry name" value="Chromosome_initiator_DnaA-like"/>
</dbReference>
<evidence type="ECO:0000259" key="13">
    <source>
        <dbReference type="SMART" id="SM00760"/>
    </source>
</evidence>
<proteinExistence type="inferred from homology"/>
<dbReference type="SMART" id="SM00382">
    <property type="entry name" value="AAA"/>
    <property type="match status" value="1"/>
</dbReference>
<feature type="non-terminal residue" evidence="14">
    <location>
        <position position="1"/>
    </location>
</feature>
<dbReference type="InterPro" id="IPR038454">
    <property type="entry name" value="DnaA_N_sf"/>
</dbReference>
<dbReference type="Pfam" id="PF11638">
    <property type="entry name" value="DnaA_N"/>
    <property type="match status" value="1"/>
</dbReference>
<dbReference type="Pfam" id="PF08299">
    <property type="entry name" value="Bac_DnaA_C"/>
    <property type="match status" value="1"/>
</dbReference>